<reference evidence="2" key="1">
    <citation type="submission" date="2021-09" db="EMBL/GenBank/DDBJ databases">
        <authorList>
            <person name="Martin H S."/>
        </authorList>
    </citation>
    <scope>NUCLEOTIDE SEQUENCE</scope>
</reference>
<organism evidence="2 3">
    <name type="scientific">Danaus chrysippus</name>
    <name type="common">African queen</name>
    <dbReference type="NCBI Taxonomy" id="151541"/>
    <lineage>
        <taxon>Eukaryota</taxon>
        <taxon>Metazoa</taxon>
        <taxon>Ecdysozoa</taxon>
        <taxon>Arthropoda</taxon>
        <taxon>Hexapoda</taxon>
        <taxon>Insecta</taxon>
        <taxon>Pterygota</taxon>
        <taxon>Neoptera</taxon>
        <taxon>Endopterygota</taxon>
        <taxon>Lepidoptera</taxon>
        <taxon>Glossata</taxon>
        <taxon>Ditrysia</taxon>
        <taxon>Papilionoidea</taxon>
        <taxon>Nymphalidae</taxon>
        <taxon>Danainae</taxon>
        <taxon>Danaini</taxon>
        <taxon>Danaina</taxon>
        <taxon>Danaus</taxon>
        <taxon>Anosia</taxon>
    </lineage>
</organism>
<gene>
    <name evidence="2" type="ORF">DCHRY22_LOCUS6278</name>
</gene>
<dbReference type="PANTHER" id="PTHR46953">
    <property type="entry name" value="G-PROTEIN COUPLED RECEPTOR MTH-LIKE 1-RELATED"/>
    <property type="match status" value="1"/>
</dbReference>
<name>A0A8J2VS86_9NEOP</name>
<proteinExistence type="predicted"/>
<dbReference type="AlphaFoldDB" id="A0A8J2VS86"/>
<evidence type="ECO:0000256" key="1">
    <source>
        <dbReference type="SAM" id="SignalP"/>
    </source>
</evidence>
<evidence type="ECO:0000313" key="2">
    <source>
        <dbReference type="EMBL" id="CAG9565439.1"/>
    </source>
</evidence>
<sequence length="198" mass="22742">MWCLGFMLLLSLHSLYVKADVGDTDLNDLSEQQNSVKINKCCEHNEIMVNSVCRLAEKYNESVWSPQFKTEDGKDTTVKYFRYVYGVPNCETTQKRPIFNLGTSEDELSLLSDGRLRHLIHHQHVDSLVKDDPLMKTILIHEAIDIPAVKEPSSYNHDQNKYCMDKILITGSNVTGLYGLVCVPEVKINRREKSFLIY</sequence>
<dbReference type="EMBL" id="CAKASE010000053">
    <property type="protein sequence ID" value="CAG9565439.1"/>
    <property type="molecule type" value="Genomic_DNA"/>
</dbReference>
<protein>
    <submittedName>
        <fullName evidence="2">(African queen) hypothetical protein</fullName>
    </submittedName>
</protein>
<feature type="signal peptide" evidence="1">
    <location>
        <begin position="1"/>
        <end position="19"/>
    </location>
</feature>
<comment type="caution">
    <text evidence="2">The sequence shown here is derived from an EMBL/GenBank/DDBJ whole genome shotgun (WGS) entry which is preliminary data.</text>
</comment>
<keyword evidence="1" id="KW-0732">Signal</keyword>
<keyword evidence="3" id="KW-1185">Reference proteome</keyword>
<dbReference type="Proteomes" id="UP000789524">
    <property type="component" value="Unassembled WGS sequence"/>
</dbReference>
<accession>A0A8J2VS86</accession>
<dbReference type="InterPro" id="IPR052808">
    <property type="entry name" value="GPCR_Mth-like"/>
</dbReference>
<feature type="chain" id="PRO_5035272396" evidence="1">
    <location>
        <begin position="20"/>
        <end position="198"/>
    </location>
</feature>
<evidence type="ECO:0000313" key="3">
    <source>
        <dbReference type="Proteomes" id="UP000789524"/>
    </source>
</evidence>
<dbReference type="PANTHER" id="PTHR46953:SF2">
    <property type="entry name" value="G-PROTEIN COUPLED RECEPTOR MTH-LIKE 5-RELATED"/>
    <property type="match status" value="1"/>
</dbReference>
<dbReference type="OrthoDB" id="6339480at2759"/>